<dbReference type="PROSITE" id="PS51819">
    <property type="entry name" value="VOC"/>
    <property type="match status" value="1"/>
</dbReference>
<feature type="domain" description="VOC" evidence="1">
    <location>
        <begin position="2"/>
        <end position="116"/>
    </location>
</feature>
<sequence>MEIKYVTLYTRNMNNEVKFCTDKLGFKFLKRTKVLDEKECVILINASNTLGLMLIENDRIDDLSVTVTLNTNDFLKDHFELKNHGVSFLGEPEYTPAGIAAAFKDPSGNHWMLIEERDYSNI</sequence>
<evidence type="ECO:0000313" key="2">
    <source>
        <dbReference type="EMBL" id="MFD0792120.1"/>
    </source>
</evidence>
<dbReference type="InterPro" id="IPR029068">
    <property type="entry name" value="Glyas_Bleomycin-R_OHBP_Dase"/>
</dbReference>
<evidence type="ECO:0000313" key="3">
    <source>
        <dbReference type="Proteomes" id="UP001597010"/>
    </source>
</evidence>
<dbReference type="PANTHER" id="PTHR36437:SF2">
    <property type="entry name" value="GLYOXALASE_BLEOMYCIN RESISTANCE PROTEIN_DIOXYGENASE"/>
    <property type="match status" value="1"/>
</dbReference>
<protein>
    <submittedName>
        <fullName evidence="2">VOC family protein</fullName>
    </submittedName>
</protein>
<accession>A0ABW3AMV1</accession>
<dbReference type="Pfam" id="PF00903">
    <property type="entry name" value="Glyoxalase"/>
    <property type="match status" value="1"/>
</dbReference>
<evidence type="ECO:0000259" key="1">
    <source>
        <dbReference type="PROSITE" id="PS51819"/>
    </source>
</evidence>
<proteinExistence type="predicted"/>
<dbReference type="SUPFAM" id="SSF54593">
    <property type="entry name" value="Glyoxalase/Bleomycin resistance protein/Dihydroxybiphenyl dioxygenase"/>
    <property type="match status" value="1"/>
</dbReference>
<dbReference type="RefSeq" id="WP_377110829.1">
    <property type="nucleotide sequence ID" value="NZ_JBHTHZ010000001.1"/>
</dbReference>
<keyword evidence="3" id="KW-1185">Reference proteome</keyword>
<dbReference type="PANTHER" id="PTHR36437">
    <property type="entry name" value="GLYOXALASE/BLEOMYCIN RESISTANCE PROTEIN/DIOXYGENASE"/>
    <property type="match status" value="1"/>
</dbReference>
<gene>
    <name evidence="2" type="ORF">ACFQZX_00745</name>
</gene>
<dbReference type="InterPro" id="IPR004360">
    <property type="entry name" value="Glyas_Fos-R_dOase_dom"/>
</dbReference>
<dbReference type="InterPro" id="IPR037523">
    <property type="entry name" value="VOC_core"/>
</dbReference>
<organism evidence="2 3">
    <name type="scientific">Mucilaginibacter litoreus</name>
    <dbReference type="NCBI Taxonomy" id="1048221"/>
    <lineage>
        <taxon>Bacteria</taxon>
        <taxon>Pseudomonadati</taxon>
        <taxon>Bacteroidota</taxon>
        <taxon>Sphingobacteriia</taxon>
        <taxon>Sphingobacteriales</taxon>
        <taxon>Sphingobacteriaceae</taxon>
        <taxon>Mucilaginibacter</taxon>
    </lineage>
</organism>
<dbReference type="Proteomes" id="UP001597010">
    <property type="component" value="Unassembled WGS sequence"/>
</dbReference>
<comment type="caution">
    <text evidence="2">The sequence shown here is derived from an EMBL/GenBank/DDBJ whole genome shotgun (WGS) entry which is preliminary data.</text>
</comment>
<reference evidence="3" key="1">
    <citation type="journal article" date="2019" name="Int. J. Syst. Evol. Microbiol.">
        <title>The Global Catalogue of Microorganisms (GCM) 10K type strain sequencing project: providing services to taxonomists for standard genome sequencing and annotation.</title>
        <authorList>
            <consortium name="The Broad Institute Genomics Platform"/>
            <consortium name="The Broad Institute Genome Sequencing Center for Infectious Disease"/>
            <person name="Wu L."/>
            <person name="Ma J."/>
        </authorList>
    </citation>
    <scope>NUCLEOTIDE SEQUENCE [LARGE SCALE GENOMIC DNA]</scope>
    <source>
        <strain evidence="3">CCUG 61484</strain>
    </source>
</reference>
<dbReference type="EMBL" id="JBHTHZ010000001">
    <property type="protein sequence ID" value="MFD0792120.1"/>
    <property type="molecule type" value="Genomic_DNA"/>
</dbReference>
<name>A0ABW3AMV1_9SPHI</name>
<dbReference type="Gene3D" id="3.10.180.10">
    <property type="entry name" value="2,3-Dihydroxybiphenyl 1,2-Dioxygenase, domain 1"/>
    <property type="match status" value="1"/>
</dbReference>